<dbReference type="Proteomes" id="UP000789739">
    <property type="component" value="Unassembled WGS sequence"/>
</dbReference>
<name>A0A9N8WRJ2_9GLOM</name>
<accession>A0A9N8WRJ2</accession>
<dbReference type="AlphaFoldDB" id="A0A9N8WRJ2"/>
<comment type="caution">
    <text evidence="2">The sequence shown here is derived from an EMBL/GenBank/DDBJ whole genome shotgun (WGS) entry which is preliminary data.</text>
</comment>
<sequence length="81" mass="9550">MQDGPLPEFNFLTILLYRQHKESTTVAKKSEEPRVYRQHEESTTAAKKSEKNTRGFREWFERGIGINGWKVSERLLLNIKV</sequence>
<reference evidence="2" key="1">
    <citation type="submission" date="2021-06" db="EMBL/GenBank/DDBJ databases">
        <authorList>
            <person name="Kallberg Y."/>
            <person name="Tangrot J."/>
            <person name="Rosling A."/>
        </authorList>
    </citation>
    <scope>NUCLEOTIDE SEQUENCE</scope>
    <source>
        <strain evidence="2">BR232B</strain>
    </source>
</reference>
<feature type="region of interest" description="Disordered" evidence="1">
    <location>
        <begin position="25"/>
        <end position="52"/>
    </location>
</feature>
<evidence type="ECO:0000313" key="2">
    <source>
        <dbReference type="EMBL" id="CAG8491113.1"/>
    </source>
</evidence>
<dbReference type="EMBL" id="CAJVPI010000157">
    <property type="protein sequence ID" value="CAG8491113.1"/>
    <property type="molecule type" value="Genomic_DNA"/>
</dbReference>
<gene>
    <name evidence="2" type="ORF">PBRASI_LOCUS2111</name>
</gene>
<evidence type="ECO:0000256" key="1">
    <source>
        <dbReference type="SAM" id="MobiDB-lite"/>
    </source>
</evidence>
<keyword evidence="3" id="KW-1185">Reference proteome</keyword>
<organism evidence="2 3">
    <name type="scientific">Paraglomus brasilianum</name>
    <dbReference type="NCBI Taxonomy" id="144538"/>
    <lineage>
        <taxon>Eukaryota</taxon>
        <taxon>Fungi</taxon>
        <taxon>Fungi incertae sedis</taxon>
        <taxon>Mucoromycota</taxon>
        <taxon>Glomeromycotina</taxon>
        <taxon>Glomeromycetes</taxon>
        <taxon>Paraglomerales</taxon>
        <taxon>Paraglomeraceae</taxon>
        <taxon>Paraglomus</taxon>
    </lineage>
</organism>
<protein>
    <submittedName>
        <fullName evidence="2">10061_t:CDS:1</fullName>
    </submittedName>
</protein>
<evidence type="ECO:0000313" key="3">
    <source>
        <dbReference type="Proteomes" id="UP000789739"/>
    </source>
</evidence>
<proteinExistence type="predicted"/>